<dbReference type="CDD" id="cd13155">
    <property type="entry name" value="KOW_KIN17"/>
    <property type="match status" value="1"/>
</dbReference>
<organism evidence="8">
    <name type="scientific">Guillardia theta (strain CCMP2712)</name>
    <name type="common">Cryptophyte</name>
    <dbReference type="NCBI Taxonomy" id="905079"/>
    <lineage>
        <taxon>Eukaryota</taxon>
        <taxon>Cryptophyceae</taxon>
        <taxon>Pyrenomonadales</taxon>
        <taxon>Geminigeraceae</taxon>
        <taxon>Guillardia</taxon>
    </lineage>
</organism>
<dbReference type="FunFam" id="1.10.10.2030:FF:000001">
    <property type="entry name" value="DNA/RNA-binding protein KIN17, putative"/>
    <property type="match status" value="1"/>
</dbReference>
<dbReference type="KEGG" id="gtt:GUITHDRAFT_159923"/>
<dbReference type="SMART" id="SM01253">
    <property type="entry name" value="Kin17_mid"/>
    <property type="match status" value="1"/>
</dbReference>
<evidence type="ECO:0000256" key="3">
    <source>
        <dbReference type="ARBA" id="ARBA00022771"/>
    </source>
</evidence>
<dbReference type="InterPro" id="IPR038254">
    <property type="entry name" value="KIN17_WH-like_sf"/>
</dbReference>
<evidence type="ECO:0000313" key="9">
    <source>
        <dbReference type="EnsemblProtists" id="EKX41000"/>
    </source>
</evidence>
<keyword evidence="2" id="KW-0479">Metal-binding</keyword>
<dbReference type="GO" id="GO:0006974">
    <property type="term" value="P:DNA damage response"/>
    <property type="evidence" value="ECO:0007669"/>
    <property type="project" value="TreeGrafter"/>
</dbReference>
<accession>L1IYU6</accession>
<dbReference type="Gene3D" id="1.10.10.2030">
    <property type="entry name" value="DNA/RNA-binding protein Kin17, conserved domain"/>
    <property type="match status" value="1"/>
</dbReference>
<dbReference type="GO" id="GO:0006260">
    <property type="term" value="P:DNA replication"/>
    <property type="evidence" value="ECO:0007669"/>
    <property type="project" value="TreeGrafter"/>
</dbReference>
<dbReference type="Pfam" id="PF25095">
    <property type="entry name" value="C2H2-zf_KIN17"/>
    <property type="match status" value="1"/>
</dbReference>
<dbReference type="AlphaFoldDB" id="L1IYU6"/>
<reference evidence="8 10" key="1">
    <citation type="journal article" date="2012" name="Nature">
        <title>Algal genomes reveal evolutionary mosaicism and the fate of nucleomorphs.</title>
        <authorList>
            <consortium name="DOE Joint Genome Institute"/>
            <person name="Curtis B.A."/>
            <person name="Tanifuji G."/>
            <person name="Burki F."/>
            <person name="Gruber A."/>
            <person name="Irimia M."/>
            <person name="Maruyama S."/>
            <person name="Arias M.C."/>
            <person name="Ball S.G."/>
            <person name="Gile G.H."/>
            <person name="Hirakawa Y."/>
            <person name="Hopkins J.F."/>
            <person name="Kuo A."/>
            <person name="Rensing S.A."/>
            <person name="Schmutz J."/>
            <person name="Symeonidi A."/>
            <person name="Elias M."/>
            <person name="Eveleigh R.J."/>
            <person name="Herman E.K."/>
            <person name="Klute M.J."/>
            <person name="Nakayama T."/>
            <person name="Obornik M."/>
            <person name="Reyes-Prieto A."/>
            <person name="Armbrust E.V."/>
            <person name="Aves S.J."/>
            <person name="Beiko R.G."/>
            <person name="Coutinho P."/>
            <person name="Dacks J.B."/>
            <person name="Durnford D.G."/>
            <person name="Fast N.M."/>
            <person name="Green B.R."/>
            <person name="Grisdale C.J."/>
            <person name="Hempel F."/>
            <person name="Henrissat B."/>
            <person name="Hoppner M.P."/>
            <person name="Ishida K."/>
            <person name="Kim E."/>
            <person name="Koreny L."/>
            <person name="Kroth P.G."/>
            <person name="Liu Y."/>
            <person name="Malik S.B."/>
            <person name="Maier U.G."/>
            <person name="McRose D."/>
            <person name="Mock T."/>
            <person name="Neilson J.A."/>
            <person name="Onodera N.T."/>
            <person name="Poole A.M."/>
            <person name="Pritham E.J."/>
            <person name="Richards T.A."/>
            <person name="Rocap G."/>
            <person name="Roy S.W."/>
            <person name="Sarai C."/>
            <person name="Schaack S."/>
            <person name="Shirato S."/>
            <person name="Slamovits C.H."/>
            <person name="Spencer D.F."/>
            <person name="Suzuki S."/>
            <person name="Worden A.Z."/>
            <person name="Zauner S."/>
            <person name="Barry K."/>
            <person name="Bell C."/>
            <person name="Bharti A.K."/>
            <person name="Crow J.A."/>
            <person name="Grimwood J."/>
            <person name="Kramer R."/>
            <person name="Lindquist E."/>
            <person name="Lucas S."/>
            <person name="Salamov A."/>
            <person name="McFadden G.I."/>
            <person name="Lane C.E."/>
            <person name="Keeling P.J."/>
            <person name="Gray M.W."/>
            <person name="Grigoriev I.V."/>
            <person name="Archibald J.M."/>
        </authorList>
    </citation>
    <scope>NUCLEOTIDE SEQUENCE</scope>
    <source>
        <strain evidence="8 10">CCMP2712</strain>
    </source>
</reference>
<dbReference type="InterPro" id="IPR056767">
    <property type="entry name" value="C2H2-Znf_KIN17"/>
</dbReference>
<proteinExistence type="inferred from homology"/>
<dbReference type="EnsemblProtists" id="EKX41000">
    <property type="protein sequence ID" value="EKX41000"/>
    <property type="gene ID" value="GUITHDRAFT_159923"/>
</dbReference>
<dbReference type="InterPro" id="IPR036236">
    <property type="entry name" value="Znf_C2H2_sf"/>
</dbReference>
<dbReference type="eggNOG" id="KOG2837">
    <property type="taxonomic scope" value="Eukaryota"/>
</dbReference>
<protein>
    <recommendedName>
        <fullName evidence="7">DNA/RNA-binding protein Kin17 WH-like domain-containing protein</fullName>
    </recommendedName>
</protein>
<feature type="region of interest" description="Disordered" evidence="6">
    <location>
        <begin position="224"/>
        <end position="265"/>
    </location>
</feature>
<dbReference type="HOGENOM" id="CLU_030065_1_0_1"/>
<reference evidence="9" key="3">
    <citation type="submission" date="2015-06" db="UniProtKB">
        <authorList>
            <consortium name="EnsemblProtists"/>
        </authorList>
    </citation>
    <scope>IDENTIFICATION</scope>
</reference>
<dbReference type="EMBL" id="JH993027">
    <property type="protein sequence ID" value="EKX41000.1"/>
    <property type="molecule type" value="Genomic_DNA"/>
</dbReference>
<evidence type="ECO:0000256" key="2">
    <source>
        <dbReference type="ARBA" id="ARBA00022723"/>
    </source>
</evidence>
<evidence type="ECO:0000256" key="4">
    <source>
        <dbReference type="ARBA" id="ARBA00022833"/>
    </source>
</evidence>
<evidence type="ECO:0000256" key="1">
    <source>
        <dbReference type="ARBA" id="ARBA00008517"/>
    </source>
</evidence>
<dbReference type="Pfam" id="PF25088">
    <property type="entry name" value="GPKOW_C"/>
    <property type="match status" value="1"/>
</dbReference>
<dbReference type="OMA" id="RMTDFIE"/>
<feature type="domain" description="DNA/RNA-binding protein Kin17 WH-like" evidence="7">
    <location>
        <begin position="53"/>
        <end position="180"/>
    </location>
</feature>
<dbReference type="RefSeq" id="XP_005827980.1">
    <property type="nucleotide sequence ID" value="XM_005827923.1"/>
</dbReference>
<dbReference type="FunFam" id="2.30.30.140:FF:000092">
    <property type="entry name" value="DNA/RNA-binding protein KIN17"/>
    <property type="match status" value="1"/>
</dbReference>
<feature type="coiled-coil region" evidence="5">
    <location>
        <begin position="270"/>
        <end position="300"/>
    </location>
</feature>
<dbReference type="Proteomes" id="UP000011087">
    <property type="component" value="Unassembled WGS sequence"/>
</dbReference>
<evidence type="ECO:0000256" key="6">
    <source>
        <dbReference type="SAM" id="MobiDB-lite"/>
    </source>
</evidence>
<comment type="similarity">
    <text evidence="1">Belongs to the KIN17 family.</text>
</comment>
<evidence type="ECO:0000313" key="10">
    <source>
        <dbReference type="Proteomes" id="UP000011087"/>
    </source>
</evidence>
<dbReference type="GeneID" id="17297592"/>
<dbReference type="InterPro" id="IPR019447">
    <property type="entry name" value="DNA/RNA-bd_Kin17_WH-like_dom"/>
</dbReference>
<keyword evidence="5" id="KW-0175">Coiled coil</keyword>
<dbReference type="SUPFAM" id="SSF57667">
    <property type="entry name" value="beta-beta-alpha zinc fingers"/>
    <property type="match status" value="1"/>
</dbReference>
<dbReference type="Pfam" id="PF10357">
    <property type="entry name" value="WH_KIN17"/>
    <property type="match status" value="1"/>
</dbReference>
<dbReference type="STRING" id="905079.L1IYU6"/>
<evidence type="ECO:0000256" key="5">
    <source>
        <dbReference type="SAM" id="Coils"/>
    </source>
</evidence>
<keyword evidence="4" id="KW-0862">Zinc</keyword>
<dbReference type="InterPro" id="IPR041995">
    <property type="entry name" value="KOW_KIN17"/>
</dbReference>
<dbReference type="GO" id="GO:0008270">
    <property type="term" value="F:zinc ion binding"/>
    <property type="evidence" value="ECO:0007669"/>
    <property type="project" value="UniProtKB-KW"/>
</dbReference>
<dbReference type="GO" id="GO:0005634">
    <property type="term" value="C:nucleus"/>
    <property type="evidence" value="ECO:0007669"/>
    <property type="project" value="TreeGrafter"/>
</dbReference>
<evidence type="ECO:0000259" key="7">
    <source>
        <dbReference type="SMART" id="SM01253"/>
    </source>
</evidence>
<name>L1IYU6_GUITC</name>
<dbReference type="Gene3D" id="2.30.30.140">
    <property type="match status" value="1"/>
</dbReference>
<dbReference type="FunFam" id="2.30.30.30:FF:000021">
    <property type="entry name" value="DNA/RNA-binding protein KIN17, putative"/>
    <property type="match status" value="1"/>
</dbReference>
<dbReference type="PaxDb" id="55529-EKX41000"/>
<keyword evidence="10" id="KW-1185">Reference proteome</keyword>
<keyword evidence="3" id="KW-0863">Zinc-finger</keyword>
<evidence type="ECO:0000313" key="8">
    <source>
        <dbReference type="EMBL" id="EKX41000.1"/>
    </source>
</evidence>
<dbReference type="InterPro" id="IPR037321">
    <property type="entry name" value="KIN17-like"/>
</dbReference>
<gene>
    <name evidence="8" type="ORF">GUITHDRAFT_159923</name>
</gene>
<reference evidence="10" key="2">
    <citation type="submission" date="2012-11" db="EMBL/GenBank/DDBJ databases">
        <authorList>
            <person name="Kuo A."/>
            <person name="Curtis B.A."/>
            <person name="Tanifuji G."/>
            <person name="Burki F."/>
            <person name="Gruber A."/>
            <person name="Irimia M."/>
            <person name="Maruyama S."/>
            <person name="Arias M.C."/>
            <person name="Ball S.G."/>
            <person name="Gile G.H."/>
            <person name="Hirakawa Y."/>
            <person name="Hopkins J.F."/>
            <person name="Rensing S.A."/>
            <person name="Schmutz J."/>
            <person name="Symeonidi A."/>
            <person name="Elias M."/>
            <person name="Eveleigh R.J."/>
            <person name="Herman E.K."/>
            <person name="Klute M.J."/>
            <person name="Nakayama T."/>
            <person name="Obornik M."/>
            <person name="Reyes-Prieto A."/>
            <person name="Armbrust E.V."/>
            <person name="Aves S.J."/>
            <person name="Beiko R.G."/>
            <person name="Coutinho P."/>
            <person name="Dacks J.B."/>
            <person name="Durnford D.G."/>
            <person name="Fast N.M."/>
            <person name="Green B.R."/>
            <person name="Grisdale C."/>
            <person name="Hempe F."/>
            <person name="Henrissat B."/>
            <person name="Hoppner M.P."/>
            <person name="Ishida K.-I."/>
            <person name="Kim E."/>
            <person name="Koreny L."/>
            <person name="Kroth P.G."/>
            <person name="Liu Y."/>
            <person name="Malik S.-B."/>
            <person name="Maier U.G."/>
            <person name="McRose D."/>
            <person name="Mock T."/>
            <person name="Neilson J.A."/>
            <person name="Onodera N.T."/>
            <person name="Poole A.M."/>
            <person name="Pritham E.J."/>
            <person name="Richards T.A."/>
            <person name="Rocap G."/>
            <person name="Roy S.W."/>
            <person name="Sarai C."/>
            <person name="Schaack S."/>
            <person name="Shirato S."/>
            <person name="Slamovits C.H."/>
            <person name="Spencer D.F."/>
            <person name="Suzuki S."/>
            <person name="Worden A.Z."/>
            <person name="Zauner S."/>
            <person name="Barry K."/>
            <person name="Bell C."/>
            <person name="Bharti A.K."/>
            <person name="Crow J.A."/>
            <person name="Grimwood J."/>
            <person name="Kramer R."/>
            <person name="Lindquist E."/>
            <person name="Lucas S."/>
            <person name="Salamov A."/>
            <person name="McFadden G.I."/>
            <person name="Lane C.E."/>
            <person name="Keeling P.J."/>
            <person name="Gray M.W."/>
            <person name="Grigoriev I.V."/>
            <person name="Archibald J.M."/>
        </authorList>
    </citation>
    <scope>NUCLEOTIDE SEQUENCE</scope>
    <source>
        <strain evidence="10">CCMP2712</strain>
    </source>
</reference>
<sequence length="411" mass="46808">MGKSDGFLTPKAISNRIKAKGLTKLRWYCQLCQKACRDENGYKCHTMSESHLRQVRVFSESPGSFIEYYSREFEDAFMEVLRRKGEHVRTKANSIWMEVIADRHHVHLNATRWVSLTEFVKYLGREGKAEVDEDEEGKWYVRYVNRDPEKIRRQEALAKKEKMDLDDHERAQKMVERQIKEAQKALQKKGIDSGAKAVTEADCELKREEGDVISLGSLMGAASSKSSITTQKAFDEDEDKDTRASTTKDVGGGASSSSAGQKRKLTAVEEIMLKEKRQKEEEALKKAKQQEEESQRCEHEDWLHRGIVVKVLNKKLADGKYYKQKGVVQMVHGKFVGEVKMNESGHVLKLDQEHLETVLPNFGGEVLVVNGKFRGQVGVLKALEEDKFSAVVRLEDGSTRNIPYEHVSKLA</sequence>
<dbReference type="InterPro" id="IPR014722">
    <property type="entry name" value="Rib_uL2_dom2"/>
</dbReference>
<dbReference type="OrthoDB" id="10266249at2759"/>
<feature type="coiled-coil region" evidence="5">
    <location>
        <begin position="151"/>
        <end position="188"/>
    </location>
</feature>
<dbReference type="GO" id="GO:0003690">
    <property type="term" value="F:double-stranded DNA binding"/>
    <property type="evidence" value="ECO:0007669"/>
    <property type="project" value="TreeGrafter"/>
</dbReference>
<dbReference type="PANTHER" id="PTHR12805">
    <property type="entry name" value="KIN17 KIN, ANTIGENIC DETERMINANT OF RECA PROTEIN HOMOLOG"/>
    <property type="match status" value="1"/>
</dbReference>
<dbReference type="PANTHER" id="PTHR12805:SF0">
    <property type="entry name" value="DNA_RNA-BINDING PROTEIN KIN17"/>
    <property type="match status" value="1"/>
</dbReference>
<dbReference type="Gene3D" id="2.30.30.30">
    <property type="match status" value="1"/>
</dbReference>